<dbReference type="AlphaFoldDB" id="A0A5N6DQS6"/>
<accession>A0A5N6DQS6</accession>
<keyword evidence="1" id="KW-0812">Transmembrane</keyword>
<dbReference type="Proteomes" id="UP000326532">
    <property type="component" value="Unassembled WGS sequence"/>
</dbReference>
<name>A0A5N6DQS6_ASPPA</name>
<sequence>MPRRGAVLANHMLWIGELPRSEQLSIVWLSSSCEFGSILDLWIFTYLMLLHVRDALCIGTMYWIFMYGR</sequence>
<reference evidence="2 3" key="1">
    <citation type="submission" date="2019-04" db="EMBL/GenBank/DDBJ databases">
        <title>Fungal friends and foes A comparative genomics study of 23 Aspergillus species from section Flavi.</title>
        <authorList>
            <consortium name="DOE Joint Genome Institute"/>
            <person name="Kjaerbolling I."/>
            <person name="Vesth T.C."/>
            <person name="Frisvad J.C."/>
            <person name="Nybo J.L."/>
            <person name="Theobald S."/>
            <person name="Kildgaard S."/>
            <person name="Petersen T.I."/>
            <person name="Kuo A."/>
            <person name="Sato A."/>
            <person name="Lyhne E.K."/>
            <person name="Kogle M.E."/>
            <person name="Wiebenga A."/>
            <person name="Kun R.S."/>
            <person name="Lubbers R.J."/>
            <person name="Makela M.R."/>
            <person name="Barry K."/>
            <person name="Chovatia M."/>
            <person name="Clum A."/>
            <person name="Daum C."/>
            <person name="Haridas S."/>
            <person name="He G."/>
            <person name="LaButti K."/>
            <person name="Lipzen A."/>
            <person name="Mondo S."/>
            <person name="Pangilinan J."/>
            <person name="Riley R."/>
            <person name="Salamov A."/>
            <person name="Simmons B.A."/>
            <person name="Magnuson J.K."/>
            <person name="Henrissat B."/>
            <person name="Mortensen U.H."/>
            <person name="Larsen T.O."/>
            <person name="De vries R.P."/>
            <person name="Grigoriev I.V."/>
            <person name="Machida M."/>
            <person name="Baker S.E."/>
            <person name="Andersen M.R."/>
        </authorList>
    </citation>
    <scope>NUCLEOTIDE SEQUENCE [LARGE SCALE GENOMIC DNA]</scope>
    <source>
        <strain evidence="2 3">CBS 117618</strain>
    </source>
</reference>
<keyword evidence="1" id="KW-0472">Membrane</keyword>
<dbReference type="VEuPathDB" id="FungiDB:BDV34DRAFT_191816"/>
<evidence type="ECO:0000256" key="1">
    <source>
        <dbReference type="SAM" id="Phobius"/>
    </source>
</evidence>
<keyword evidence="3" id="KW-1185">Reference proteome</keyword>
<proteinExistence type="predicted"/>
<dbReference type="EMBL" id="ML734956">
    <property type="protein sequence ID" value="KAB8207502.1"/>
    <property type="molecule type" value="Genomic_DNA"/>
</dbReference>
<dbReference type="PROSITE" id="PS51257">
    <property type="entry name" value="PROKAR_LIPOPROTEIN"/>
    <property type="match status" value="1"/>
</dbReference>
<gene>
    <name evidence="2" type="ORF">BDV34DRAFT_191816</name>
</gene>
<feature type="transmembrane region" description="Helical" evidence="1">
    <location>
        <begin position="41"/>
        <end position="65"/>
    </location>
</feature>
<organism evidence="2 3">
    <name type="scientific">Aspergillus parasiticus</name>
    <dbReference type="NCBI Taxonomy" id="5067"/>
    <lineage>
        <taxon>Eukaryota</taxon>
        <taxon>Fungi</taxon>
        <taxon>Dikarya</taxon>
        <taxon>Ascomycota</taxon>
        <taxon>Pezizomycotina</taxon>
        <taxon>Eurotiomycetes</taxon>
        <taxon>Eurotiomycetidae</taxon>
        <taxon>Eurotiales</taxon>
        <taxon>Aspergillaceae</taxon>
        <taxon>Aspergillus</taxon>
        <taxon>Aspergillus subgen. Circumdati</taxon>
    </lineage>
</organism>
<evidence type="ECO:0000313" key="3">
    <source>
        <dbReference type="Proteomes" id="UP000326532"/>
    </source>
</evidence>
<evidence type="ECO:0000313" key="2">
    <source>
        <dbReference type="EMBL" id="KAB8207502.1"/>
    </source>
</evidence>
<keyword evidence="1" id="KW-1133">Transmembrane helix</keyword>
<protein>
    <submittedName>
        <fullName evidence="2">Uncharacterized protein</fullName>
    </submittedName>
</protein>